<proteinExistence type="predicted"/>
<dbReference type="InterPro" id="IPR052520">
    <property type="entry name" value="ATL_DNA_repair"/>
</dbReference>
<dbReference type="Pfam" id="PF01035">
    <property type="entry name" value="DNA_binding_1"/>
    <property type="match status" value="1"/>
</dbReference>
<keyword evidence="4" id="KW-1185">Reference proteome</keyword>
<dbReference type="CDD" id="cd06445">
    <property type="entry name" value="ATase"/>
    <property type="match status" value="1"/>
</dbReference>
<name>A0A1S1NW28_9GAMM</name>
<dbReference type="InterPro" id="IPR014048">
    <property type="entry name" value="MethylDNA_cys_MeTrfase_DNA-bd"/>
</dbReference>
<dbReference type="InterPro" id="IPR036217">
    <property type="entry name" value="MethylDNA_cys_MeTrfase_DNAb"/>
</dbReference>
<gene>
    <name evidence="3" type="ORF">FY550_14790</name>
</gene>
<protein>
    <submittedName>
        <fullName evidence="3">Cysteine methyltransferase</fullName>
    </submittedName>
</protein>
<dbReference type="OrthoDB" id="9132167at2"/>
<reference evidence="3 4" key="1">
    <citation type="submission" date="2019-08" db="EMBL/GenBank/DDBJ databases">
        <title>Complete genome sequence of Kushneria sp. YCWA18, a halophilic phosphate-solubilizing bacterium isolated from Daqiao saltern in China.</title>
        <authorList>
            <person name="Du G.-X."/>
            <person name="Qu L.-Y."/>
        </authorList>
    </citation>
    <scope>NUCLEOTIDE SEQUENCE [LARGE SCALE GENOMIC DNA]</scope>
    <source>
        <strain evidence="3 4">YCWA18</strain>
    </source>
</reference>
<evidence type="ECO:0000256" key="1">
    <source>
        <dbReference type="ARBA" id="ARBA00022763"/>
    </source>
</evidence>
<keyword evidence="1" id="KW-0227">DNA damage</keyword>
<keyword evidence="3" id="KW-0489">Methyltransferase</keyword>
<dbReference type="EMBL" id="CP043420">
    <property type="protein sequence ID" value="QEL12278.1"/>
    <property type="molecule type" value="Genomic_DNA"/>
</dbReference>
<dbReference type="KEGG" id="kuy:FY550_14790"/>
<keyword evidence="3" id="KW-0808">Transferase</keyword>
<dbReference type="AlphaFoldDB" id="A0A1S1NW28"/>
<evidence type="ECO:0000313" key="4">
    <source>
        <dbReference type="Proteomes" id="UP000322553"/>
    </source>
</evidence>
<dbReference type="Gene3D" id="1.10.10.10">
    <property type="entry name" value="Winged helix-like DNA-binding domain superfamily/Winged helix DNA-binding domain"/>
    <property type="match status" value="1"/>
</dbReference>
<dbReference type="PANTHER" id="PTHR42942">
    <property type="entry name" value="6-O-METHYLGUANINE DNA METHYLTRANSFERASE"/>
    <property type="match status" value="1"/>
</dbReference>
<organism evidence="3 4">
    <name type="scientific">Kushneria phosphatilytica</name>
    <dbReference type="NCBI Taxonomy" id="657387"/>
    <lineage>
        <taxon>Bacteria</taxon>
        <taxon>Pseudomonadati</taxon>
        <taxon>Pseudomonadota</taxon>
        <taxon>Gammaproteobacteria</taxon>
        <taxon>Oceanospirillales</taxon>
        <taxon>Halomonadaceae</taxon>
        <taxon>Kushneria</taxon>
    </lineage>
</organism>
<feature type="domain" description="Methylated-DNA-[protein]-cysteine S-methyltransferase DNA binding" evidence="2">
    <location>
        <begin position="5"/>
        <end position="81"/>
    </location>
</feature>
<dbReference type="GO" id="GO:0032259">
    <property type="term" value="P:methylation"/>
    <property type="evidence" value="ECO:0007669"/>
    <property type="project" value="UniProtKB-KW"/>
</dbReference>
<dbReference type="InterPro" id="IPR036388">
    <property type="entry name" value="WH-like_DNA-bd_sf"/>
</dbReference>
<evidence type="ECO:0000259" key="2">
    <source>
        <dbReference type="Pfam" id="PF01035"/>
    </source>
</evidence>
<dbReference type="SUPFAM" id="SSF46767">
    <property type="entry name" value="Methylated DNA-protein cysteine methyltransferase, C-terminal domain"/>
    <property type="match status" value="1"/>
</dbReference>
<dbReference type="PANTHER" id="PTHR42942:SF1">
    <property type="entry name" value="ALKYLTRANSFERASE-LIKE PROTEIN 1"/>
    <property type="match status" value="1"/>
</dbReference>
<dbReference type="Proteomes" id="UP000322553">
    <property type="component" value="Chromosome"/>
</dbReference>
<evidence type="ECO:0000313" key="3">
    <source>
        <dbReference type="EMBL" id="QEL12278.1"/>
    </source>
</evidence>
<dbReference type="GO" id="GO:0006281">
    <property type="term" value="P:DNA repair"/>
    <property type="evidence" value="ECO:0007669"/>
    <property type="project" value="InterPro"/>
</dbReference>
<sequence length="98" mass="10871">MRAQLREQVTTIIARIPSGRVTTYGRIAKMTEGATARSVGAVLRTLPAGHQLPWYRVVAAGGRLADHEGAVEQRQQLAAEGIMFDERGRIPSHYFWPD</sequence>
<dbReference type="GO" id="GO:0008168">
    <property type="term" value="F:methyltransferase activity"/>
    <property type="evidence" value="ECO:0007669"/>
    <property type="project" value="UniProtKB-KW"/>
</dbReference>
<accession>A0A1S1NW28</accession>
<dbReference type="RefSeq" id="WP_070978026.1">
    <property type="nucleotide sequence ID" value="NZ_CP043420.1"/>
</dbReference>